<sequence>MKLPNHILLLLTLALSSYASLLGIDFGQSFIKAVVIAPGVPFEIVMSSDSKRKDVSAVSMKPLPHGDKDDIERYYGSATNSITVRSPQFVLSNYKSLLGQDISSESAESYLKTHQATKLTANSKQPSIIEYQVSSDQSYPIEQVFAMQLQDISSRASLILKDKSPGGYSMIDDIVITVPAYYNHSQRQAIIDSAVLAGFKSSNVKLVDDGLAVAVDYASKREFDEDEKHIVYDMGSGATKATLVSFTKNPEESKLKIDVEGYAYDQTLGGEIFTTSISDLIKSKFLAAYPKISSTSFGSNHRSSAKVQQSAERAKLVLSANNEAHVSIESIYEDIDFKCQISRTEFEQTLTEHTERITKPILQALESSSLALKDIKSVILVGGGLRVPFVQGQLQQLLGDELISRSINSDEAAVFGATVRGVALTKAFKAKKEMDVKDYSVADYHVSFGSDEKDQHLLFGKGSTYDVKKSVNITDIYAEGKEISLDVWENATKLSHHNTVSTFKHSLNETLCLTPVEISAQFGLSDSRQVKLESIEAHCNVTAEGKVSKSTIFFKTESAPGQSGIDSSERIKLKNQLQLLQTRDSQRRLISEKLNELETELYRSKAYLEDIEEHEDVQDIKAMIDQLKETTNDYMEWLDYDSEGAKLKEIKLRIQKITHLRSEIEKFIQESKTEPLTLDLFMSLNDIVDDMLKSTESTFSDNNQRELKLSEEYDTAGLNFTKETTKLTKASQNVPKKAFQTARQNLLELGQNISEIINLSDEEFQETDAISLFKLRELATEALDKVDKTKSQFLKGSEQRYKELKRGLVRGLKAKKRIADKTKKEQEEKLKEDEDAEEVFEDAQENIETEESNVHDEL</sequence>
<dbReference type="Gene3D" id="3.30.420.40">
    <property type="match status" value="2"/>
</dbReference>
<feature type="compositionally biased region" description="Basic and acidic residues" evidence="6">
    <location>
        <begin position="820"/>
        <end position="832"/>
    </location>
</feature>
<dbReference type="Proteomes" id="UP000774326">
    <property type="component" value="Unassembled WGS sequence"/>
</dbReference>
<evidence type="ECO:0000256" key="3">
    <source>
        <dbReference type="ARBA" id="ARBA00022741"/>
    </source>
</evidence>
<dbReference type="Gene3D" id="3.90.640.10">
    <property type="entry name" value="Actin, Chain A, domain 4"/>
    <property type="match status" value="1"/>
</dbReference>
<evidence type="ECO:0000256" key="4">
    <source>
        <dbReference type="ARBA" id="ARBA00022840"/>
    </source>
</evidence>
<comment type="caution">
    <text evidence="8">The sequence shown here is derived from an EMBL/GenBank/DDBJ whole genome shotgun (WGS) entry which is preliminary data.</text>
</comment>
<dbReference type="GO" id="GO:0005524">
    <property type="term" value="F:ATP binding"/>
    <property type="evidence" value="ECO:0007669"/>
    <property type="project" value="UniProtKB-KW"/>
</dbReference>
<dbReference type="OrthoDB" id="10262720at2759"/>
<keyword evidence="9" id="KW-1185">Reference proteome</keyword>
<keyword evidence="4" id="KW-0067">ATP-binding</keyword>
<dbReference type="InterPro" id="IPR043129">
    <property type="entry name" value="ATPase_NBD"/>
</dbReference>
<gene>
    <name evidence="8" type="ORF">WICPIJ_008636</name>
</gene>
<keyword evidence="2 7" id="KW-0732">Signal</keyword>
<feature type="signal peptide" evidence="7">
    <location>
        <begin position="1"/>
        <end position="19"/>
    </location>
</feature>
<dbReference type="Gene3D" id="3.30.30.30">
    <property type="match status" value="1"/>
</dbReference>
<dbReference type="GO" id="GO:0034663">
    <property type="term" value="C:endoplasmic reticulum chaperone complex"/>
    <property type="evidence" value="ECO:0007669"/>
    <property type="project" value="TreeGrafter"/>
</dbReference>
<dbReference type="CDD" id="cd10230">
    <property type="entry name" value="ASKHA_NBD_HSP70_HYOU1"/>
    <property type="match status" value="1"/>
</dbReference>
<evidence type="ECO:0000256" key="5">
    <source>
        <dbReference type="ARBA" id="ARBA00023186"/>
    </source>
</evidence>
<feature type="region of interest" description="Disordered" evidence="6">
    <location>
        <begin position="820"/>
        <end position="858"/>
    </location>
</feature>
<evidence type="ECO:0000256" key="6">
    <source>
        <dbReference type="SAM" id="MobiDB-lite"/>
    </source>
</evidence>
<dbReference type="EMBL" id="JAEUBG010004958">
    <property type="protein sequence ID" value="KAH3679310.1"/>
    <property type="molecule type" value="Genomic_DNA"/>
</dbReference>
<dbReference type="PANTHER" id="PTHR45639:SF3">
    <property type="entry name" value="HYPOXIA UP-REGULATED PROTEIN 1"/>
    <property type="match status" value="1"/>
</dbReference>
<name>A0A9P8THY9_WICPI</name>
<evidence type="ECO:0000256" key="1">
    <source>
        <dbReference type="ARBA" id="ARBA00004319"/>
    </source>
</evidence>
<dbReference type="PRINTS" id="PR00301">
    <property type="entry name" value="HEATSHOCK70"/>
</dbReference>
<protein>
    <submittedName>
        <fullName evidence="8">Uncharacterized protein</fullName>
    </submittedName>
</protein>
<dbReference type="PANTHER" id="PTHR45639">
    <property type="entry name" value="HSC70CB, ISOFORM G-RELATED"/>
    <property type="match status" value="1"/>
</dbReference>
<keyword evidence="3" id="KW-0547">Nucleotide-binding</keyword>
<organism evidence="8 9">
    <name type="scientific">Wickerhamomyces pijperi</name>
    <name type="common">Yeast</name>
    <name type="synonym">Pichia pijperi</name>
    <dbReference type="NCBI Taxonomy" id="599730"/>
    <lineage>
        <taxon>Eukaryota</taxon>
        <taxon>Fungi</taxon>
        <taxon>Dikarya</taxon>
        <taxon>Ascomycota</taxon>
        <taxon>Saccharomycotina</taxon>
        <taxon>Saccharomycetes</taxon>
        <taxon>Phaffomycetales</taxon>
        <taxon>Wickerhamomycetaceae</taxon>
        <taxon>Wickerhamomyces</taxon>
    </lineage>
</organism>
<keyword evidence="5" id="KW-0143">Chaperone</keyword>
<evidence type="ECO:0000256" key="7">
    <source>
        <dbReference type="SAM" id="SignalP"/>
    </source>
</evidence>
<feature type="compositionally biased region" description="Acidic residues" evidence="6">
    <location>
        <begin position="833"/>
        <end position="851"/>
    </location>
</feature>
<feature type="chain" id="PRO_5040478793" evidence="7">
    <location>
        <begin position="20"/>
        <end position="858"/>
    </location>
</feature>
<evidence type="ECO:0000256" key="2">
    <source>
        <dbReference type="ARBA" id="ARBA00022729"/>
    </source>
</evidence>
<dbReference type="GO" id="GO:0030968">
    <property type="term" value="P:endoplasmic reticulum unfolded protein response"/>
    <property type="evidence" value="ECO:0007669"/>
    <property type="project" value="TreeGrafter"/>
</dbReference>
<dbReference type="InterPro" id="IPR018181">
    <property type="entry name" value="Heat_shock_70_CS"/>
</dbReference>
<evidence type="ECO:0000313" key="9">
    <source>
        <dbReference type="Proteomes" id="UP000774326"/>
    </source>
</evidence>
<reference evidence="8" key="2">
    <citation type="submission" date="2021-01" db="EMBL/GenBank/DDBJ databases">
        <authorList>
            <person name="Schikora-Tamarit M.A."/>
        </authorList>
    </citation>
    <scope>NUCLEOTIDE SEQUENCE</scope>
    <source>
        <strain evidence="8">CBS2887</strain>
    </source>
</reference>
<dbReference type="InterPro" id="IPR013126">
    <property type="entry name" value="Hsp_70_fam"/>
</dbReference>
<comment type="subcellular location">
    <subcellularLocation>
        <location evidence="1">Endoplasmic reticulum lumen</location>
    </subcellularLocation>
</comment>
<evidence type="ECO:0000313" key="8">
    <source>
        <dbReference type="EMBL" id="KAH3679310.1"/>
    </source>
</evidence>
<accession>A0A9P8THY9</accession>
<dbReference type="PROSITE" id="PS00329">
    <property type="entry name" value="HSP70_2"/>
    <property type="match status" value="1"/>
</dbReference>
<dbReference type="Pfam" id="PF00012">
    <property type="entry name" value="HSP70"/>
    <property type="match status" value="1"/>
</dbReference>
<dbReference type="GO" id="GO:0140662">
    <property type="term" value="F:ATP-dependent protein folding chaperone"/>
    <property type="evidence" value="ECO:0007669"/>
    <property type="project" value="InterPro"/>
</dbReference>
<reference evidence="8" key="1">
    <citation type="journal article" date="2021" name="Open Biol.">
        <title>Shared evolutionary footprints suggest mitochondrial oxidative damage underlies multiple complex I losses in fungi.</title>
        <authorList>
            <person name="Schikora-Tamarit M.A."/>
            <person name="Marcet-Houben M."/>
            <person name="Nosek J."/>
            <person name="Gabaldon T."/>
        </authorList>
    </citation>
    <scope>NUCLEOTIDE SEQUENCE</scope>
    <source>
        <strain evidence="8">CBS2887</strain>
    </source>
</reference>
<proteinExistence type="predicted"/>
<dbReference type="AlphaFoldDB" id="A0A9P8THY9"/>
<dbReference type="GO" id="GO:0005788">
    <property type="term" value="C:endoplasmic reticulum lumen"/>
    <property type="evidence" value="ECO:0007669"/>
    <property type="project" value="UniProtKB-SubCell"/>
</dbReference>
<dbReference type="SUPFAM" id="SSF53067">
    <property type="entry name" value="Actin-like ATPase domain"/>
    <property type="match status" value="2"/>
</dbReference>